<sequence length="52" mass="6032">MMHWNSTGEFFAMGGYGFYVWVSYGLTALCLAGELWMLHSRRRRIERAGDEA</sequence>
<dbReference type="AlphaFoldDB" id="A0A2R5F7N7"/>
<protein>
    <recommendedName>
        <fullName evidence="4 12">Heme exporter protein D</fullName>
    </recommendedName>
</protein>
<proteinExistence type="inferred from homology"/>
<keyword evidence="8 12" id="KW-0812">Transmembrane</keyword>
<dbReference type="InterPro" id="IPR007078">
    <property type="entry name" value="Haem_export_protD_CcmD"/>
</dbReference>
<dbReference type="PANTHER" id="PTHR37531:SF1">
    <property type="entry name" value="HEME EXPORTER PROTEIN D"/>
    <property type="match status" value="1"/>
</dbReference>
<dbReference type="GO" id="GO:0005886">
    <property type="term" value="C:plasma membrane"/>
    <property type="evidence" value="ECO:0007669"/>
    <property type="project" value="UniProtKB-SubCell"/>
</dbReference>
<organism evidence="13 14">
    <name type="scientific">Novimethylophilus kurashikiensis</name>
    <dbReference type="NCBI Taxonomy" id="1825523"/>
    <lineage>
        <taxon>Bacteria</taxon>
        <taxon>Pseudomonadati</taxon>
        <taxon>Pseudomonadota</taxon>
        <taxon>Betaproteobacteria</taxon>
        <taxon>Nitrosomonadales</taxon>
        <taxon>Methylophilaceae</taxon>
        <taxon>Novimethylophilus</taxon>
    </lineage>
</organism>
<comment type="similarity">
    <text evidence="3 12">Belongs to the CcmD/CycX/HelD family.</text>
</comment>
<dbReference type="EMBL" id="BDOQ01000002">
    <property type="protein sequence ID" value="GBG12923.1"/>
    <property type="molecule type" value="Genomic_DNA"/>
</dbReference>
<evidence type="ECO:0000313" key="13">
    <source>
        <dbReference type="EMBL" id="GBG12923.1"/>
    </source>
</evidence>
<evidence type="ECO:0000256" key="11">
    <source>
        <dbReference type="ARBA" id="ARBA00023136"/>
    </source>
</evidence>
<evidence type="ECO:0000256" key="12">
    <source>
        <dbReference type="RuleBase" id="RU363101"/>
    </source>
</evidence>
<evidence type="ECO:0000256" key="9">
    <source>
        <dbReference type="ARBA" id="ARBA00022748"/>
    </source>
</evidence>
<dbReference type="Proteomes" id="UP000245081">
    <property type="component" value="Unassembled WGS sequence"/>
</dbReference>
<keyword evidence="6 12" id="KW-1003">Cell membrane</keyword>
<comment type="caution">
    <text evidence="13">The sequence shown here is derived from an EMBL/GenBank/DDBJ whole genome shotgun (WGS) entry which is preliminary data.</text>
</comment>
<keyword evidence="7 12" id="KW-0997">Cell inner membrane</keyword>
<dbReference type="PANTHER" id="PTHR37531">
    <property type="entry name" value="HEME EXPORTER PROTEIN D"/>
    <property type="match status" value="1"/>
</dbReference>
<dbReference type="GO" id="GO:0017004">
    <property type="term" value="P:cytochrome complex assembly"/>
    <property type="evidence" value="ECO:0007669"/>
    <property type="project" value="UniProtKB-KW"/>
</dbReference>
<keyword evidence="11 12" id="KW-0472">Membrane</keyword>
<name>A0A2R5F7N7_9PROT</name>
<evidence type="ECO:0000256" key="10">
    <source>
        <dbReference type="ARBA" id="ARBA00022989"/>
    </source>
</evidence>
<evidence type="ECO:0000256" key="1">
    <source>
        <dbReference type="ARBA" id="ARBA00002442"/>
    </source>
</evidence>
<dbReference type="GO" id="GO:1903607">
    <property type="term" value="P:cytochrome c biosynthetic process"/>
    <property type="evidence" value="ECO:0007669"/>
    <property type="project" value="TreeGrafter"/>
</dbReference>
<keyword evidence="9 12" id="KW-0201">Cytochrome c-type biogenesis</keyword>
<gene>
    <name evidence="13" type="primary">ccmD</name>
    <name evidence="13" type="ORF">NMK_0460</name>
</gene>
<reference evidence="13 14" key="1">
    <citation type="journal article" date="2018" name="Environ. Microbiol.">
        <title>Isolation and genomic characterization of Novimethylophilus kurashikiensis gen. nov. sp. nov., a new lanthanide-dependent methylotrophic species of Methylophilaceae.</title>
        <authorList>
            <person name="Lv H."/>
            <person name="Sahin N."/>
            <person name="Tani A."/>
        </authorList>
    </citation>
    <scope>NUCLEOTIDE SEQUENCE [LARGE SCALE GENOMIC DNA]</scope>
    <source>
        <strain evidence="13 14">La2-4</strain>
    </source>
</reference>
<keyword evidence="14" id="KW-1185">Reference proteome</keyword>
<keyword evidence="5 12" id="KW-0813">Transport</keyword>
<evidence type="ECO:0000256" key="6">
    <source>
        <dbReference type="ARBA" id="ARBA00022475"/>
    </source>
</evidence>
<dbReference type="InterPro" id="IPR052075">
    <property type="entry name" value="Heme_exporter_D"/>
</dbReference>
<evidence type="ECO:0000313" key="14">
    <source>
        <dbReference type="Proteomes" id="UP000245081"/>
    </source>
</evidence>
<keyword evidence="10 12" id="KW-1133">Transmembrane helix</keyword>
<comment type="subcellular location">
    <subcellularLocation>
        <location evidence="2 12">Cell inner membrane</location>
        <topology evidence="2 12">Single-pass membrane protein</topology>
    </subcellularLocation>
</comment>
<dbReference type="GO" id="GO:0015886">
    <property type="term" value="P:heme transport"/>
    <property type="evidence" value="ECO:0007669"/>
    <property type="project" value="InterPro"/>
</dbReference>
<accession>A0A2R5F7N7</accession>
<evidence type="ECO:0000256" key="3">
    <source>
        <dbReference type="ARBA" id="ARBA00008741"/>
    </source>
</evidence>
<evidence type="ECO:0000256" key="2">
    <source>
        <dbReference type="ARBA" id="ARBA00004377"/>
    </source>
</evidence>
<dbReference type="NCBIfam" id="TIGR03141">
    <property type="entry name" value="cytochro_ccmD"/>
    <property type="match status" value="1"/>
</dbReference>
<dbReference type="Pfam" id="PF04995">
    <property type="entry name" value="CcmD"/>
    <property type="match status" value="1"/>
</dbReference>
<evidence type="ECO:0000256" key="4">
    <source>
        <dbReference type="ARBA" id="ARBA00016461"/>
    </source>
</evidence>
<comment type="function">
    <text evidence="1 12">Required for the export of heme to the periplasm for the biogenesis of c-type cytochromes.</text>
</comment>
<evidence type="ECO:0000256" key="5">
    <source>
        <dbReference type="ARBA" id="ARBA00022448"/>
    </source>
</evidence>
<dbReference type="RefSeq" id="WP_227871327.1">
    <property type="nucleotide sequence ID" value="NZ_BDOQ01000002.1"/>
</dbReference>
<evidence type="ECO:0000256" key="7">
    <source>
        <dbReference type="ARBA" id="ARBA00022519"/>
    </source>
</evidence>
<feature type="transmembrane region" description="Helical" evidence="12">
    <location>
        <begin position="16"/>
        <end position="38"/>
    </location>
</feature>
<evidence type="ECO:0000256" key="8">
    <source>
        <dbReference type="ARBA" id="ARBA00022692"/>
    </source>
</evidence>